<dbReference type="PROSITE" id="PS50846">
    <property type="entry name" value="HMA_2"/>
    <property type="match status" value="2"/>
</dbReference>
<evidence type="ECO:0000256" key="1">
    <source>
        <dbReference type="ARBA" id="ARBA00022481"/>
    </source>
</evidence>
<dbReference type="PANTHER" id="PTHR46195:SF3">
    <property type="entry name" value="HEAVY METAL-ASSOCIATED ISOPRENYLATED PLANT PROTEIN 3-LIKE"/>
    <property type="match status" value="1"/>
</dbReference>
<feature type="region of interest" description="Disordered" evidence="5">
    <location>
        <begin position="170"/>
        <end position="192"/>
    </location>
</feature>
<dbReference type="SUPFAM" id="SSF55008">
    <property type="entry name" value="HMA, heavy metal-associated domain"/>
    <property type="match status" value="2"/>
</dbReference>
<dbReference type="AlphaFoldDB" id="A0A438HHY5"/>
<dbReference type="EMBL" id="QGNW01000220">
    <property type="protein sequence ID" value="RVW84080.1"/>
    <property type="molecule type" value="Genomic_DNA"/>
</dbReference>
<keyword evidence="2" id="KW-0479">Metal-binding</keyword>
<dbReference type="CDD" id="cd00371">
    <property type="entry name" value="HMA"/>
    <property type="match status" value="2"/>
</dbReference>
<evidence type="ECO:0000256" key="4">
    <source>
        <dbReference type="ARBA" id="ARBA00024045"/>
    </source>
</evidence>
<dbReference type="Gene3D" id="3.30.70.100">
    <property type="match status" value="2"/>
</dbReference>
<proteinExistence type="inferred from homology"/>
<gene>
    <name evidence="7" type="primary">HIPP08</name>
    <name evidence="7" type="ORF">CK203_040612</name>
</gene>
<evidence type="ECO:0000256" key="2">
    <source>
        <dbReference type="ARBA" id="ARBA00022723"/>
    </source>
</evidence>
<evidence type="ECO:0000313" key="8">
    <source>
        <dbReference type="Proteomes" id="UP000288805"/>
    </source>
</evidence>
<accession>A0A438HHY5</accession>
<feature type="compositionally biased region" description="Low complexity" evidence="5">
    <location>
        <begin position="182"/>
        <end position="192"/>
    </location>
</feature>
<evidence type="ECO:0000256" key="3">
    <source>
        <dbReference type="ARBA" id="ARBA00023289"/>
    </source>
</evidence>
<evidence type="ECO:0000256" key="5">
    <source>
        <dbReference type="SAM" id="MobiDB-lite"/>
    </source>
</evidence>
<dbReference type="Pfam" id="PF00403">
    <property type="entry name" value="HMA"/>
    <property type="match status" value="2"/>
</dbReference>
<dbReference type="InterPro" id="IPR044577">
    <property type="entry name" value="HIPP4/7/8/17/18/19"/>
</dbReference>
<sequence>MHCEGCANKVLKSLRGFDGVEEVETDRKNHKVIVKGEKADPLKVLERVKKKYGKNVELLSPIPKAKEPQENKKEEKEKPRVMIVVLKAYMHCENCAVEIKKTILKMKGVRTVEPDTKNSTVTVKGVFDPPKLIDHLHNRAGKHAVILKQDEEKKQKKQKVNEMRETDKKIVPPGLADDGTRRATSTSLSLGLGLEPARRRRTTQSLMGPFVNLLKPRYPDTRAKKADVFVGTSFVCLALVSRTTGTSRNGPDQSGLPRIRTQVQDLRMLRLPSWYHLRCSADGTRGATSTSLRHGRGFESWGRHPKGQINKWPHKTLRCPASPRRLKPRYPDTRAKKADVFVGTSFVCLALVSRTTGTSWNGPDQSGLPRI</sequence>
<keyword evidence="3" id="KW-0636">Prenylation</keyword>
<comment type="caution">
    <text evidence="7">The sequence shown here is derived from an EMBL/GenBank/DDBJ whole genome shotgun (WGS) entry which is preliminary data.</text>
</comment>
<reference evidence="7 8" key="1">
    <citation type="journal article" date="2018" name="PLoS Genet.">
        <title>Population sequencing reveals clonal diversity and ancestral inbreeding in the grapevine cultivar Chardonnay.</title>
        <authorList>
            <person name="Roach M.J."/>
            <person name="Johnson D.L."/>
            <person name="Bohlmann J."/>
            <person name="van Vuuren H.J."/>
            <person name="Jones S.J."/>
            <person name="Pretorius I.S."/>
            <person name="Schmidt S.A."/>
            <person name="Borneman A.R."/>
        </authorList>
    </citation>
    <scope>NUCLEOTIDE SEQUENCE [LARGE SCALE GENOMIC DNA]</scope>
    <source>
        <strain evidence="8">cv. Chardonnay</strain>
        <tissue evidence="7">Leaf</tissue>
    </source>
</reference>
<dbReference type="InterPro" id="IPR006121">
    <property type="entry name" value="HMA_dom"/>
</dbReference>
<keyword evidence="3" id="KW-0449">Lipoprotein</keyword>
<dbReference type="Proteomes" id="UP000288805">
    <property type="component" value="Unassembled WGS sequence"/>
</dbReference>
<evidence type="ECO:0000259" key="6">
    <source>
        <dbReference type="PROSITE" id="PS50846"/>
    </source>
</evidence>
<comment type="similarity">
    <text evidence="4">Belongs to the HIPP family.</text>
</comment>
<feature type="domain" description="HMA" evidence="6">
    <location>
        <begin position="81"/>
        <end position="145"/>
    </location>
</feature>
<dbReference type="GO" id="GO:0046872">
    <property type="term" value="F:metal ion binding"/>
    <property type="evidence" value="ECO:0007669"/>
    <property type="project" value="UniProtKB-KW"/>
</dbReference>
<organism evidence="7 8">
    <name type="scientific">Vitis vinifera</name>
    <name type="common">Grape</name>
    <dbReference type="NCBI Taxonomy" id="29760"/>
    <lineage>
        <taxon>Eukaryota</taxon>
        <taxon>Viridiplantae</taxon>
        <taxon>Streptophyta</taxon>
        <taxon>Embryophyta</taxon>
        <taxon>Tracheophyta</taxon>
        <taxon>Spermatophyta</taxon>
        <taxon>Magnoliopsida</taxon>
        <taxon>eudicotyledons</taxon>
        <taxon>Gunneridae</taxon>
        <taxon>Pentapetalae</taxon>
        <taxon>rosids</taxon>
        <taxon>Vitales</taxon>
        <taxon>Vitaceae</taxon>
        <taxon>Viteae</taxon>
        <taxon>Vitis</taxon>
    </lineage>
</organism>
<dbReference type="InterPro" id="IPR036163">
    <property type="entry name" value="HMA_dom_sf"/>
</dbReference>
<dbReference type="PANTHER" id="PTHR46195">
    <property type="entry name" value="HEAVY METAL-ASSOCIATED ISOPRENYLATED PLANT PROTEIN 7"/>
    <property type="match status" value="1"/>
</dbReference>
<protein>
    <submittedName>
        <fullName evidence="7">Heavy metal-associated isoprenylated plant protein 8</fullName>
    </submittedName>
</protein>
<name>A0A438HHY5_VITVI</name>
<keyword evidence="1" id="KW-0488">Methylation</keyword>
<evidence type="ECO:0000313" key="7">
    <source>
        <dbReference type="EMBL" id="RVW84080.1"/>
    </source>
</evidence>
<feature type="domain" description="HMA" evidence="6">
    <location>
        <begin position="1"/>
        <end position="56"/>
    </location>
</feature>